<accession>A0A0A9QGA0</accession>
<sequence length="34" mass="3788">MKPWGSHESPECAALHILRVTSVNGPIFLYSMTD</sequence>
<proteinExistence type="predicted"/>
<dbReference type="AlphaFoldDB" id="A0A0A9QGA0"/>
<organism evidence="1">
    <name type="scientific">Arundo donax</name>
    <name type="common">Giant reed</name>
    <name type="synonym">Donax arundinaceus</name>
    <dbReference type="NCBI Taxonomy" id="35708"/>
    <lineage>
        <taxon>Eukaryota</taxon>
        <taxon>Viridiplantae</taxon>
        <taxon>Streptophyta</taxon>
        <taxon>Embryophyta</taxon>
        <taxon>Tracheophyta</taxon>
        <taxon>Spermatophyta</taxon>
        <taxon>Magnoliopsida</taxon>
        <taxon>Liliopsida</taxon>
        <taxon>Poales</taxon>
        <taxon>Poaceae</taxon>
        <taxon>PACMAD clade</taxon>
        <taxon>Arundinoideae</taxon>
        <taxon>Arundineae</taxon>
        <taxon>Arundo</taxon>
    </lineage>
</organism>
<dbReference type="EMBL" id="GBRH01271584">
    <property type="protein sequence ID" value="JAD26311.1"/>
    <property type="molecule type" value="Transcribed_RNA"/>
</dbReference>
<reference evidence="1" key="2">
    <citation type="journal article" date="2015" name="Data Brief">
        <title>Shoot transcriptome of the giant reed, Arundo donax.</title>
        <authorList>
            <person name="Barrero R.A."/>
            <person name="Guerrero F.D."/>
            <person name="Moolhuijzen P."/>
            <person name="Goolsby J.A."/>
            <person name="Tidwell J."/>
            <person name="Bellgard S.E."/>
            <person name="Bellgard M.I."/>
        </authorList>
    </citation>
    <scope>NUCLEOTIDE SEQUENCE</scope>
    <source>
        <tissue evidence="1">Shoot tissue taken approximately 20 cm above the soil surface</tissue>
    </source>
</reference>
<protein>
    <submittedName>
        <fullName evidence="1">Uncharacterized protein</fullName>
    </submittedName>
</protein>
<evidence type="ECO:0000313" key="1">
    <source>
        <dbReference type="EMBL" id="JAD26311.1"/>
    </source>
</evidence>
<name>A0A0A9QGA0_ARUDO</name>
<reference evidence="1" key="1">
    <citation type="submission" date="2014-09" db="EMBL/GenBank/DDBJ databases">
        <authorList>
            <person name="Magalhaes I.L.F."/>
            <person name="Oliveira U."/>
            <person name="Santos F.R."/>
            <person name="Vidigal T.H.D.A."/>
            <person name="Brescovit A.D."/>
            <person name="Santos A.J."/>
        </authorList>
    </citation>
    <scope>NUCLEOTIDE SEQUENCE</scope>
    <source>
        <tissue evidence="1">Shoot tissue taken approximately 20 cm above the soil surface</tissue>
    </source>
</reference>